<dbReference type="AlphaFoldDB" id="A0AAD4D0B1"/>
<keyword evidence="1" id="KW-0732">Signal</keyword>
<accession>A0AAD4D0B1</accession>
<protein>
    <recommendedName>
        <fullName evidence="4">Secreted protein</fullName>
    </recommendedName>
</protein>
<reference evidence="2" key="1">
    <citation type="journal article" date="2020" name="Fungal Divers.">
        <title>Resolving the Mortierellaceae phylogeny through synthesis of multi-gene phylogenetics and phylogenomics.</title>
        <authorList>
            <person name="Vandepol N."/>
            <person name="Liber J."/>
            <person name="Desiro A."/>
            <person name="Na H."/>
            <person name="Kennedy M."/>
            <person name="Barry K."/>
            <person name="Grigoriev I.V."/>
            <person name="Miller A.N."/>
            <person name="O'Donnell K."/>
            <person name="Stajich J.E."/>
            <person name="Bonito G."/>
        </authorList>
    </citation>
    <scope>NUCLEOTIDE SEQUENCE</scope>
    <source>
        <strain evidence="2">NRRL 28262</strain>
    </source>
</reference>
<evidence type="ECO:0000256" key="1">
    <source>
        <dbReference type="SAM" id="SignalP"/>
    </source>
</evidence>
<feature type="chain" id="PRO_5042244641" description="Secreted protein" evidence="1">
    <location>
        <begin position="27"/>
        <end position="85"/>
    </location>
</feature>
<dbReference type="EMBL" id="JAAAIL010003499">
    <property type="protein sequence ID" value="KAG0250311.1"/>
    <property type="molecule type" value="Genomic_DNA"/>
</dbReference>
<feature type="signal peptide" evidence="1">
    <location>
        <begin position="1"/>
        <end position="26"/>
    </location>
</feature>
<comment type="caution">
    <text evidence="2">The sequence shown here is derived from an EMBL/GenBank/DDBJ whole genome shotgun (WGS) entry which is preliminary data.</text>
</comment>
<gene>
    <name evidence="2" type="ORF">BGZ95_007226</name>
</gene>
<keyword evidence="3" id="KW-1185">Reference proteome</keyword>
<name>A0AAD4D0B1_9FUNG</name>
<sequence>NNKMFKTASLVACAVALLSLVNVTSASVPLPQWCTCGDANITQTVCRVVSGNFDGHTCGINDLNKYGWFGSYCNLQQYGTPVCWH</sequence>
<proteinExistence type="predicted"/>
<evidence type="ECO:0008006" key="4">
    <source>
        <dbReference type="Google" id="ProtNLM"/>
    </source>
</evidence>
<organism evidence="2 3">
    <name type="scientific">Linnemannia exigua</name>
    <dbReference type="NCBI Taxonomy" id="604196"/>
    <lineage>
        <taxon>Eukaryota</taxon>
        <taxon>Fungi</taxon>
        <taxon>Fungi incertae sedis</taxon>
        <taxon>Mucoromycota</taxon>
        <taxon>Mortierellomycotina</taxon>
        <taxon>Mortierellomycetes</taxon>
        <taxon>Mortierellales</taxon>
        <taxon>Mortierellaceae</taxon>
        <taxon>Linnemannia</taxon>
    </lineage>
</organism>
<dbReference type="Proteomes" id="UP001194580">
    <property type="component" value="Unassembled WGS sequence"/>
</dbReference>
<feature type="non-terminal residue" evidence="2">
    <location>
        <position position="1"/>
    </location>
</feature>
<evidence type="ECO:0000313" key="3">
    <source>
        <dbReference type="Proteomes" id="UP001194580"/>
    </source>
</evidence>
<evidence type="ECO:0000313" key="2">
    <source>
        <dbReference type="EMBL" id="KAG0250311.1"/>
    </source>
</evidence>